<dbReference type="InterPro" id="IPR007481">
    <property type="entry name" value="SspB"/>
</dbReference>
<sequence length="163" mass="18056">MSDRLRYDRMVQDAMLGVVRHALREVAEDGLPGEHHFYITYATGVPGVDMPAHLRERFPDELTIVLQHEFWDLEVGENAFSVTLNFNSVPARLTIPFSSIMHFYDPSVKFGLQFTVAVPCAPEAPVSPAGSAQENPDASPAPAETGEDARGEVISLDQFRKKT</sequence>
<accession>A0A9J6PBA2</accession>
<dbReference type="InterPro" id="IPR036760">
    <property type="entry name" value="SspB-like_sf"/>
</dbReference>
<dbReference type="Pfam" id="PF04386">
    <property type="entry name" value="SspB"/>
    <property type="match status" value="1"/>
</dbReference>
<dbReference type="EMBL" id="JAMZFT010000001">
    <property type="protein sequence ID" value="MCP1334976.1"/>
    <property type="molecule type" value="Genomic_DNA"/>
</dbReference>
<protein>
    <submittedName>
        <fullName evidence="2">ClpXP protease specificity-enhancing factor SspB</fullName>
    </submittedName>
</protein>
<dbReference type="SUPFAM" id="SSF101738">
    <property type="entry name" value="SspB-like"/>
    <property type="match status" value="1"/>
</dbReference>
<gene>
    <name evidence="2" type="ORF">NJQ99_00980</name>
</gene>
<keyword evidence="2" id="KW-0645">Protease</keyword>
<dbReference type="GO" id="GO:0008233">
    <property type="term" value="F:peptidase activity"/>
    <property type="evidence" value="ECO:0007669"/>
    <property type="project" value="UniProtKB-KW"/>
</dbReference>
<keyword evidence="2" id="KW-0378">Hydrolase</keyword>
<reference evidence="2" key="1">
    <citation type="submission" date="2022-06" db="EMBL/GenBank/DDBJ databases">
        <title>Isolation and Genomics of Futiania mangrovii gen. nov., sp. nov., a Rare and Metabolically-versatile member in the Class Alphaproteobacteria.</title>
        <authorList>
            <person name="Liu L."/>
            <person name="Huang W.-C."/>
            <person name="Pan J."/>
            <person name="Li J."/>
            <person name="Huang Y."/>
            <person name="Du H."/>
            <person name="Liu Y."/>
            <person name="Li M."/>
        </authorList>
    </citation>
    <scope>NUCLEOTIDE SEQUENCE</scope>
    <source>
        <strain evidence="2">FT118</strain>
    </source>
</reference>
<dbReference type="AlphaFoldDB" id="A0A9J6PBA2"/>
<keyword evidence="3" id="KW-1185">Reference proteome</keyword>
<comment type="caution">
    <text evidence="2">The sequence shown here is derived from an EMBL/GenBank/DDBJ whole genome shotgun (WGS) entry which is preliminary data.</text>
</comment>
<organism evidence="2 3">
    <name type="scientific">Futiania mangrovi</name>
    <dbReference type="NCBI Taxonomy" id="2959716"/>
    <lineage>
        <taxon>Bacteria</taxon>
        <taxon>Pseudomonadati</taxon>
        <taxon>Pseudomonadota</taxon>
        <taxon>Alphaproteobacteria</taxon>
        <taxon>Futianiales</taxon>
        <taxon>Futianiaceae</taxon>
        <taxon>Futiania</taxon>
    </lineage>
</organism>
<dbReference type="GO" id="GO:0006508">
    <property type="term" value="P:proteolysis"/>
    <property type="evidence" value="ECO:0007669"/>
    <property type="project" value="UniProtKB-KW"/>
</dbReference>
<dbReference type="Gene3D" id="2.30.30.220">
    <property type="entry name" value="SspB-like"/>
    <property type="match status" value="1"/>
</dbReference>
<evidence type="ECO:0000256" key="1">
    <source>
        <dbReference type="SAM" id="MobiDB-lite"/>
    </source>
</evidence>
<feature type="region of interest" description="Disordered" evidence="1">
    <location>
        <begin position="125"/>
        <end position="163"/>
    </location>
</feature>
<proteinExistence type="predicted"/>
<evidence type="ECO:0000313" key="3">
    <source>
        <dbReference type="Proteomes" id="UP001055804"/>
    </source>
</evidence>
<dbReference type="RefSeq" id="WP_269330936.1">
    <property type="nucleotide sequence ID" value="NZ_JAMZFT010000001.1"/>
</dbReference>
<dbReference type="Proteomes" id="UP001055804">
    <property type="component" value="Unassembled WGS sequence"/>
</dbReference>
<evidence type="ECO:0000313" key="2">
    <source>
        <dbReference type="EMBL" id="MCP1334976.1"/>
    </source>
</evidence>
<name>A0A9J6PBA2_9PROT</name>